<evidence type="ECO:0000256" key="5">
    <source>
        <dbReference type="ARBA" id="ARBA00023163"/>
    </source>
</evidence>
<evidence type="ECO:0000256" key="7">
    <source>
        <dbReference type="PROSITE-ProRule" id="PRU01091"/>
    </source>
</evidence>
<evidence type="ECO:0000256" key="3">
    <source>
        <dbReference type="ARBA" id="ARBA00023015"/>
    </source>
</evidence>
<comment type="caution">
    <text evidence="10">The sequence shown here is derived from an EMBL/GenBank/DDBJ whole genome shotgun (WGS) entry which is preliminary data.</text>
</comment>
<evidence type="ECO:0000256" key="4">
    <source>
        <dbReference type="ARBA" id="ARBA00023125"/>
    </source>
</evidence>
<dbReference type="InterPro" id="IPR016032">
    <property type="entry name" value="Sig_transdc_resp-reg_C-effctor"/>
</dbReference>
<keyword evidence="11" id="KW-1185">Reference proteome</keyword>
<dbReference type="EMBL" id="JBHTAI010000010">
    <property type="protein sequence ID" value="MFC7150336.1"/>
    <property type="molecule type" value="Genomic_DNA"/>
</dbReference>
<accession>A0ABW2FAP6</accession>
<organism evidence="10 11">
    <name type="scientific">Cohnella cellulosilytica</name>
    <dbReference type="NCBI Taxonomy" id="986710"/>
    <lineage>
        <taxon>Bacteria</taxon>
        <taxon>Bacillati</taxon>
        <taxon>Bacillota</taxon>
        <taxon>Bacilli</taxon>
        <taxon>Bacillales</taxon>
        <taxon>Paenibacillaceae</taxon>
        <taxon>Cohnella</taxon>
    </lineage>
</organism>
<dbReference type="Proteomes" id="UP001596378">
    <property type="component" value="Unassembled WGS sequence"/>
</dbReference>
<feature type="DNA-binding region" description="OmpR/PhoB-type" evidence="7">
    <location>
        <begin position="133"/>
        <end position="240"/>
    </location>
</feature>
<evidence type="ECO:0000256" key="6">
    <source>
        <dbReference type="PROSITE-ProRule" id="PRU00169"/>
    </source>
</evidence>
<dbReference type="PANTHER" id="PTHR48111">
    <property type="entry name" value="REGULATOR OF RPOS"/>
    <property type="match status" value="1"/>
</dbReference>
<dbReference type="InterPro" id="IPR001789">
    <property type="entry name" value="Sig_transdc_resp-reg_receiver"/>
</dbReference>
<dbReference type="InterPro" id="IPR011006">
    <property type="entry name" value="CheY-like_superfamily"/>
</dbReference>
<keyword evidence="2" id="KW-0902">Two-component regulatory system</keyword>
<dbReference type="PANTHER" id="PTHR48111:SF21">
    <property type="entry name" value="DNA-BINDING DUAL MASTER TRANSCRIPTIONAL REGULATOR RPAA"/>
    <property type="match status" value="1"/>
</dbReference>
<dbReference type="PROSITE" id="PS51755">
    <property type="entry name" value="OMPR_PHOB"/>
    <property type="match status" value="1"/>
</dbReference>
<dbReference type="RefSeq" id="WP_378045751.1">
    <property type="nucleotide sequence ID" value="NZ_JBHMDN010000008.1"/>
</dbReference>
<dbReference type="CDD" id="cd00383">
    <property type="entry name" value="trans_reg_C"/>
    <property type="match status" value="1"/>
</dbReference>
<dbReference type="PROSITE" id="PS50110">
    <property type="entry name" value="RESPONSE_REGULATORY"/>
    <property type="match status" value="1"/>
</dbReference>
<evidence type="ECO:0000256" key="1">
    <source>
        <dbReference type="ARBA" id="ARBA00022553"/>
    </source>
</evidence>
<evidence type="ECO:0000256" key="2">
    <source>
        <dbReference type="ARBA" id="ARBA00023012"/>
    </source>
</evidence>
<dbReference type="SUPFAM" id="SSF46894">
    <property type="entry name" value="C-terminal effector domain of the bipartite response regulators"/>
    <property type="match status" value="1"/>
</dbReference>
<dbReference type="SMART" id="SM00448">
    <property type="entry name" value="REC"/>
    <property type="match status" value="1"/>
</dbReference>
<sequence>MIATIKAPKILLFGFSKPLFQAVDYFSAMLGWRVTADCSRAKCMEKARSGEYALALIDASKFREDGWRLFATLKRTAPNIPIIAVTSKQGGVEERLTAFEAGADDCVSKPFSCRELLYRMKGMLERAVEVREQAEIVRRRYSLLRSRLEIGRNGPFIRIAHFSVRLSSCEFKLIKYLADRSNRIVSREELLKAVWPTSSVSYCRTVDTNIKRIREKLKQLQPELAGIIRTERGRGYCLMDPAAETG</sequence>
<dbReference type="SUPFAM" id="SSF52172">
    <property type="entry name" value="CheY-like"/>
    <property type="match status" value="1"/>
</dbReference>
<dbReference type="SMART" id="SM00862">
    <property type="entry name" value="Trans_reg_C"/>
    <property type="match status" value="1"/>
</dbReference>
<dbReference type="InterPro" id="IPR039420">
    <property type="entry name" value="WalR-like"/>
</dbReference>
<dbReference type="Gene3D" id="1.10.10.10">
    <property type="entry name" value="Winged helix-like DNA-binding domain superfamily/Winged helix DNA-binding domain"/>
    <property type="match status" value="1"/>
</dbReference>
<evidence type="ECO:0000259" key="8">
    <source>
        <dbReference type="PROSITE" id="PS50110"/>
    </source>
</evidence>
<dbReference type="InterPro" id="IPR036388">
    <property type="entry name" value="WH-like_DNA-bd_sf"/>
</dbReference>
<gene>
    <name evidence="10" type="ORF">ACFQMJ_17545</name>
</gene>
<keyword evidence="1 6" id="KW-0597">Phosphoprotein</keyword>
<feature type="modified residue" description="4-aspartylphosphate" evidence="6">
    <location>
        <position position="58"/>
    </location>
</feature>
<keyword evidence="5" id="KW-0804">Transcription</keyword>
<evidence type="ECO:0000259" key="9">
    <source>
        <dbReference type="PROSITE" id="PS51755"/>
    </source>
</evidence>
<reference evidence="11" key="1">
    <citation type="journal article" date="2019" name="Int. J. Syst. Evol. Microbiol.">
        <title>The Global Catalogue of Microorganisms (GCM) 10K type strain sequencing project: providing services to taxonomists for standard genome sequencing and annotation.</title>
        <authorList>
            <consortium name="The Broad Institute Genomics Platform"/>
            <consortium name="The Broad Institute Genome Sequencing Center for Infectious Disease"/>
            <person name="Wu L."/>
            <person name="Ma J."/>
        </authorList>
    </citation>
    <scope>NUCLEOTIDE SEQUENCE [LARGE SCALE GENOMIC DNA]</scope>
    <source>
        <strain evidence="11">KCTC 12907</strain>
    </source>
</reference>
<keyword evidence="4 7" id="KW-0238">DNA-binding</keyword>
<protein>
    <submittedName>
        <fullName evidence="10">Response regulator transcription factor</fullName>
    </submittedName>
</protein>
<feature type="domain" description="OmpR/PhoB-type" evidence="9">
    <location>
        <begin position="133"/>
        <end position="240"/>
    </location>
</feature>
<dbReference type="InterPro" id="IPR001867">
    <property type="entry name" value="OmpR/PhoB-type_DNA-bd"/>
</dbReference>
<evidence type="ECO:0000313" key="10">
    <source>
        <dbReference type="EMBL" id="MFC7150336.1"/>
    </source>
</evidence>
<feature type="domain" description="Response regulatory" evidence="8">
    <location>
        <begin position="9"/>
        <end position="124"/>
    </location>
</feature>
<evidence type="ECO:0000313" key="11">
    <source>
        <dbReference type="Proteomes" id="UP001596378"/>
    </source>
</evidence>
<dbReference type="Gene3D" id="3.40.50.2300">
    <property type="match status" value="1"/>
</dbReference>
<dbReference type="Pfam" id="PF00486">
    <property type="entry name" value="Trans_reg_C"/>
    <property type="match status" value="1"/>
</dbReference>
<dbReference type="Pfam" id="PF00072">
    <property type="entry name" value="Response_reg"/>
    <property type="match status" value="1"/>
</dbReference>
<name>A0ABW2FAP6_9BACL</name>
<proteinExistence type="predicted"/>
<keyword evidence="3" id="KW-0805">Transcription regulation</keyword>